<dbReference type="InterPro" id="IPR018641">
    <property type="entry name" value="Trfase_1_rSAM/seldom-assoc"/>
</dbReference>
<accession>A0A3B1BFW2</accession>
<gene>
    <name evidence="1" type="ORF">MNBD_ALPHA03-519</name>
</gene>
<sequence>MDEEQAAEPCLILFCKRPALFQGKQRLAKTIGAPQALIFAQAFLNCALEDTRAWADSGYGSVVLSPASPDDLDWAMGLLEGGLLNRDSLILAQPEGGLGTRLWAIDQELRRRGFDKIIFMGSDAPMLKPLHFDAAARALLTKDIMLSPADDGGVTLMGSRIPWPDLRGLPWSTDKLGQALATYCADNDMTVENISPSYDIDIEADLLKLQGDLADDPRPARQSLYQQISEFRGRDRINYG</sequence>
<organism evidence="1">
    <name type="scientific">hydrothermal vent metagenome</name>
    <dbReference type="NCBI Taxonomy" id="652676"/>
    <lineage>
        <taxon>unclassified sequences</taxon>
        <taxon>metagenomes</taxon>
        <taxon>ecological metagenomes</taxon>
    </lineage>
</organism>
<dbReference type="Pfam" id="PF09837">
    <property type="entry name" value="DUF2064"/>
    <property type="match status" value="1"/>
</dbReference>
<evidence type="ECO:0000313" key="1">
    <source>
        <dbReference type="EMBL" id="VAX05105.1"/>
    </source>
</evidence>
<dbReference type="InterPro" id="IPR029044">
    <property type="entry name" value="Nucleotide-diphossugar_trans"/>
</dbReference>
<dbReference type="PANTHER" id="PTHR36529">
    <property type="entry name" value="SLL1095 PROTEIN"/>
    <property type="match status" value="1"/>
</dbReference>
<dbReference type="PANTHER" id="PTHR36529:SF1">
    <property type="entry name" value="GLYCOSYLTRANSFERASE"/>
    <property type="match status" value="1"/>
</dbReference>
<dbReference type="Gene3D" id="3.90.550.10">
    <property type="entry name" value="Spore Coat Polysaccharide Biosynthesis Protein SpsA, Chain A"/>
    <property type="match status" value="1"/>
</dbReference>
<dbReference type="AlphaFoldDB" id="A0A3B1BFW2"/>
<name>A0A3B1BFW2_9ZZZZ</name>
<reference evidence="1" key="1">
    <citation type="submission" date="2018-06" db="EMBL/GenBank/DDBJ databases">
        <authorList>
            <person name="Zhirakovskaya E."/>
        </authorList>
    </citation>
    <scope>NUCLEOTIDE SEQUENCE</scope>
</reference>
<proteinExistence type="predicted"/>
<dbReference type="EMBL" id="UOFW01000123">
    <property type="protein sequence ID" value="VAX05105.1"/>
    <property type="molecule type" value="Genomic_DNA"/>
</dbReference>
<evidence type="ECO:0008006" key="2">
    <source>
        <dbReference type="Google" id="ProtNLM"/>
    </source>
</evidence>
<protein>
    <recommendedName>
        <fullName evidence="2">Glycosyltransferase</fullName>
    </recommendedName>
</protein>
<dbReference type="SUPFAM" id="SSF53448">
    <property type="entry name" value="Nucleotide-diphospho-sugar transferases"/>
    <property type="match status" value="1"/>
</dbReference>